<comment type="caution">
    <text evidence="2">The sequence shown here is derived from an EMBL/GenBank/DDBJ whole genome shotgun (WGS) entry which is preliminary data.</text>
</comment>
<sequence length="177" mass="18964">MKSRVTVTGESADHKLAAIFSSETEAHRAVEALSRKTGLDDAQIKLVSPGDTHQARQIEPESGGIWRTMIRAHIWLGVAGAIAGAILFFALYILGIEFIRQSAVTAGILLTVIGGVIGLMGGGLVTLRPDHARYAQAAQSALEKGEHVLTVHAHSSDELNTVIAELEHHHARIVRTL</sequence>
<accession>A0A2T1K991</accession>
<gene>
    <name evidence="2" type="ORF">C7H08_16560</name>
</gene>
<dbReference type="Proteomes" id="UP000238385">
    <property type="component" value="Unassembled WGS sequence"/>
</dbReference>
<feature type="transmembrane region" description="Helical" evidence="1">
    <location>
        <begin position="106"/>
        <end position="127"/>
    </location>
</feature>
<feature type="transmembrane region" description="Helical" evidence="1">
    <location>
        <begin position="74"/>
        <end position="94"/>
    </location>
</feature>
<keyword evidence="1" id="KW-0812">Transmembrane</keyword>
<dbReference type="EMBL" id="PXNN01000017">
    <property type="protein sequence ID" value="PSF06695.1"/>
    <property type="molecule type" value="Genomic_DNA"/>
</dbReference>
<name>A0A2T1K991_9GAMM</name>
<keyword evidence="1" id="KW-0472">Membrane</keyword>
<dbReference type="RefSeq" id="WP_106673323.1">
    <property type="nucleotide sequence ID" value="NZ_BMFE01000002.1"/>
</dbReference>
<keyword evidence="1" id="KW-1133">Transmembrane helix</keyword>
<dbReference type="AlphaFoldDB" id="A0A2T1K991"/>
<evidence type="ECO:0008006" key="4">
    <source>
        <dbReference type="Google" id="ProtNLM"/>
    </source>
</evidence>
<keyword evidence="3" id="KW-1185">Reference proteome</keyword>
<organism evidence="2 3">
    <name type="scientific">Marinobacter halophilus</name>
    <dbReference type="NCBI Taxonomy" id="1323740"/>
    <lineage>
        <taxon>Bacteria</taxon>
        <taxon>Pseudomonadati</taxon>
        <taxon>Pseudomonadota</taxon>
        <taxon>Gammaproteobacteria</taxon>
        <taxon>Pseudomonadales</taxon>
        <taxon>Marinobacteraceae</taxon>
        <taxon>Marinobacter</taxon>
    </lineage>
</organism>
<evidence type="ECO:0000256" key="1">
    <source>
        <dbReference type="SAM" id="Phobius"/>
    </source>
</evidence>
<evidence type="ECO:0000313" key="2">
    <source>
        <dbReference type="EMBL" id="PSF06695.1"/>
    </source>
</evidence>
<reference evidence="2 3" key="1">
    <citation type="submission" date="2018-03" db="EMBL/GenBank/DDBJ databases">
        <title>Marinobacter brunus sp. nov., a marine bacterium of Gamma-proteobacteria isolated from the surface seawater of the South China Sea.</title>
        <authorList>
            <person name="Cheng H."/>
            <person name="Wu Y.-H."/>
            <person name="Xamxidin M."/>
            <person name="Xu X.-W."/>
        </authorList>
    </citation>
    <scope>NUCLEOTIDE SEQUENCE [LARGE SCALE GENOMIC DNA]</scope>
    <source>
        <strain evidence="2 3">JCM 30472</strain>
    </source>
</reference>
<dbReference type="OrthoDB" id="8562850at2"/>
<protein>
    <recommendedName>
        <fullName evidence="4">Riboflavin biosynthesis protein RibA</fullName>
    </recommendedName>
</protein>
<proteinExistence type="predicted"/>
<evidence type="ECO:0000313" key="3">
    <source>
        <dbReference type="Proteomes" id="UP000238385"/>
    </source>
</evidence>